<keyword evidence="1" id="KW-0479">Metal-binding</keyword>
<feature type="domain" description="Non-haem dioxygenase N-terminal" evidence="5">
    <location>
        <begin position="40"/>
        <end position="102"/>
    </location>
</feature>
<dbReference type="Gene3D" id="2.60.120.330">
    <property type="entry name" value="B-lactam Antibiotic, Isopenicillin N Synthase, Chain"/>
    <property type="match status" value="1"/>
</dbReference>
<evidence type="ECO:0000313" key="6">
    <source>
        <dbReference type="EMBL" id="PHT85742.1"/>
    </source>
</evidence>
<protein>
    <submittedName>
        <fullName evidence="6">1-aminocyclopropane-1-carboxylate oxidase -like protein</fullName>
    </submittedName>
</protein>
<dbReference type="GO" id="GO:0016706">
    <property type="term" value="F:2-oxoglutarate-dependent dioxygenase activity"/>
    <property type="evidence" value="ECO:0007669"/>
    <property type="project" value="UniProtKB-ARBA"/>
</dbReference>
<keyword evidence="4" id="KW-0408">Iron</keyword>
<dbReference type="InterPro" id="IPR027443">
    <property type="entry name" value="IPNS-like_sf"/>
</dbReference>
<dbReference type="OrthoDB" id="1194397at2759"/>
<dbReference type="EMBL" id="AYRZ02000003">
    <property type="protein sequence ID" value="PHT85742.1"/>
    <property type="molecule type" value="Genomic_DNA"/>
</dbReference>
<evidence type="ECO:0000256" key="1">
    <source>
        <dbReference type="ARBA" id="ARBA00022723"/>
    </source>
</evidence>
<evidence type="ECO:0000256" key="3">
    <source>
        <dbReference type="ARBA" id="ARBA00023002"/>
    </source>
</evidence>
<dbReference type="InterPro" id="IPR026992">
    <property type="entry name" value="DIOX_N"/>
</dbReference>
<dbReference type="Pfam" id="PF14226">
    <property type="entry name" value="DIOX_N"/>
    <property type="match status" value="1"/>
</dbReference>
<name>A0A2G2ZUU7_CAPAN</name>
<reference evidence="6 7" key="1">
    <citation type="journal article" date="2014" name="Nat. Genet.">
        <title>Genome sequence of the hot pepper provides insights into the evolution of pungency in Capsicum species.</title>
        <authorList>
            <person name="Kim S."/>
            <person name="Park M."/>
            <person name="Yeom S.I."/>
            <person name="Kim Y.M."/>
            <person name="Lee J.M."/>
            <person name="Lee H.A."/>
            <person name="Seo E."/>
            <person name="Choi J."/>
            <person name="Cheong K."/>
            <person name="Kim K.T."/>
            <person name="Jung K."/>
            <person name="Lee G.W."/>
            <person name="Oh S.K."/>
            <person name="Bae C."/>
            <person name="Kim S.B."/>
            <person name="Lee H.Y."/>
            <person name="Kim S.Y."/>
            <person name="Kim M.S."/>
            <person name="Kang B.C."/>
            <person name="Jo Y.D."/>
            <person name="Yang H.B."/>
            <person name="Jeong H.J."/>
            <person name="Kang W.H."/>
            <person name="Kwon J.K."/>
            <person name="Shin C."/>
            <person name="Lim J.Y."/>
            <person name="Park J.H."/>
            <person name="Huh J.H."/>
            <person name="Kim J.S."/>
            <person name="Kim B.D."/>
            <person name="Cohen O."/>
            <person name="Paran I."/>
            <person name="Suh M.C."/>
            <person name="Lee S.B."/>
            <person name="Kim Y.K."/>
            <person name="Shin Y."/>
            <person name="Noh S.J."/>
            <person name="Park J."/>
            <person name="Seo Y.S."/>
            <person name="Kwon S.Y."/>
            <person name="Kim H.A."/>
            <person name="Park J.M."/>
            <person name="Kim H.J."/>
            <person name="Choi S.B."/>
            <person name="Bosland P.W."/>
            <person name="Reeves G."/>
            <person name="Jo S.H."/>
            <person name="Lee B.W."/>
            <person name="Cho H.T."/>
            <person name="Choi H.S."/>
            <person name="Lee M.S."/>
            <person name="Yu Y."/>
            <person name="Do Choi Y."/>
            <person name="Park B.S."/>
            <person name="van Deynze A."/>
            <person name="Ashrafi H."/>
            <person name="Hill T."/>
            <person name="Kim W.T."/>
            <person name="Pai H.S."/>
            <person name="Ahn H.K."/>
            <person name="Yeam I."/>
            <person name="Giovannoni J.J."/>
            <person name="Rose J.K."/>
            <person name="Sorensen I."/>
            <person name="Lee S.J."/>
            <person name="Kim R.W."/>
            <person name="Choi I.Y."/>
            <person name="Choi B.S."/>
            <person name="Lim J.S."/>
            <person name="Lee Y.H."/>
            <person name="Choi D."/>
        </authorList>
    </citation>
    <scope>NUCLEOTIDE SEQUENCE [LARGE SCALE GENOMIC DNA]</scope>
    <source>
        <strain evidence="7">cv. CM334</strain>
    </source>
</reference>
<dbReference type="SUPFAM" id="SSF51197">
    <property type="entry name" value="Clavaminate synthase-like"/>
    <property type="match status" value="1"/>
</dbReference>
<comment type="caution">
    <text evidence="6">The sequence shown here is derived from an EMBL/GenBank/DDBJ whole genome shotgun (WGS) entry which is preliminary data.</text>
</comment>
<dbReference type="STRING" id="4072.A0A2G2ZUU7"/>
<dbReference type="Gramene" id="PHT85742">
    <property type="protein sequence ID" value="PHT85742"/>
    <property type="gene ID" value="T459_07848"/>
</dbReference>
<dbReference type="Proteomes" id="UP000222542">
    <property type="component" value="Unassembled WGS sequence"/>
</dbReference>
<organism evidence="6 7">
    <name type="scientific">Capsicum annuum</name>
    <name type="common">Capsicum pepper</name>
    <dbReference type="NCBI Taxonomy" id="4072"/>
    <lineage>
        <taxon>Eukaryota</taxon>
        <taxon>Viridiplantae</taxon>
        <taxon>Streptophyta</taxon>
        <taxon>Embryophyta</taxon>
        <taxon>Tracheophyta</taxon>
        <taxon>Spermatophyta</taxon>
        <taxon>Magnoliopsida</taxon>
        <taxon>eudicotyledons</taxon>
        <taxon>Gunneridae</taxon>
        <taxon>Pentapetalae</taxon>
        <taxon>asterids</taxon>
        <taxon>lamiids</taxon>
        <taxon>Solanales</taxon>
        <taxon>Solanaceae</taxon>
        <taxon>Solanoideae</taxon>
        <taxon>Capsiceae</taxon>
        <taxon>Capsicum</taxon>
    </lineage>
</organism>
<dbReference type="PANTHER" id="PTHR10209:SF791">
    <property type="entry name" value="1-AMINOCYCLOPROPANE-1-CARBOXYLATE OXIDASE HOMOLOG 1"/>
    <property type="match status" value="1"/>
</dbReference>
<keyword evidence="2" id="KW-0847">Vitamin C</keyword>
<proteinExistence type="predicted"/>
<evidence type="ECO:0000259" key="5">
    <source>
        <dbReference type="Pfam" id="PF14226"/>
    </source>
</evidence>
<evidence type="ECO:0000313" key="7">
    <source>
        <dbReference type="Proteomes" id="UP000222542"/>
    </source>
</evidence>
<dbReference type="SMR" id="A0A2G2ZUU7"/>
<sequence>MAVSSTDDIQATVQKNYDRMNDIKAFDDTSDTRETQFLFPVIGLEGIDKDPIKHKEIVDKVRDASETWDFFQVVNHGIPTSVLDEALQGTQFFKQDNEVKKQDTGVHLFVLRSLLLFVVLVP</sequence>
<dbReference type="GO" id="GO:0031418">
    <property type="term" value="F:L-ascorbic acid binding"/>
    <property type="evidence" value="ECO:0007669"/>
    <property type="project" value="UniProtKB-KW"/>
</dbReference>
<keyword evidence="7" id="KW-1185">Reference proteome</keyword>
<evidence type="ECO:0000256" key="4">
    <source>
        <dbReference type="ARBA" id="ARBA00023004"/>
    </source>
</evidence>
<dbReference type="AlphaFoldDB" id="A0A2G2ZUU7"/>
<dbReference type="PANTHER" id="PTHR10209">
    <property type="entry name" value="OXIDOREDUCTASE, 2OG-FE II OXYGENASE FAMILY PROTEIN"/>
    <property type="match status" value="1"/>
</dbReference>
<gene>
    <name evidence="6" type="ORF">T459_07848</name>
</gene>
<keyword evidence="3" id="KW-0560">Oxidoreductase</keyword>
<accession>A0A2G2ZUU7</accession>
<reference evidence="6 7" key="2">
    <citation type="journal article" date="2017" name="Genome Biol.">
        <title>New reference genome sequences of hot pepper reveal the massive evolution of plant disease-resistance genes by retroduplication.</title>
        <authorList>
            <person name="Kim S."/>
            <person name="Park J."/>
            <person name="Yeom S.I."/>
            <person name="Kim Y.M."/>
            <person name="Seo E."/>
            <person name="Kim K.T."/>
            <person name="Kim M.S."/>
            <person name="Lee J.M."/>
            <person name="Cheong K."/>
            <person name="Shin H.S."/>
            <person name="Kim S.B."/>
            <person name="Han K."/>
            <person name="Lee J."/>
            <person name="Park M."/>
            <person name="Lee H.A."/>
            <person name="Lee H.Y."/>
            <person name="Lee Y."/>
            <person name="Oh S."/>
            <person name="Lee J.H."/>
            <person name="Choi E."/>
            <person name="Choi E."/>
            <person name="Lee S.E."/>
            <person name="Jeon J."/>
            <person name="Kim H."/>
            <person name="Choi G."/>
            <person name="Song H."/>
            <person name="Lee J."/>
            <person name="Lee S.C."/>
            <person name="Kwon J.K."/>
            <person name="Lee H.Y."/>
            <person name="Koo N."/>
            <person name="Hong Y."/>
            <person name="Kim R.W."/>
            <person name="Kang W.H."/>
            <person name="Huh J.H."/>
            <person name="Kang B.C."/>
            <person name="Yang T.J."/>
            <person name="Lee Y.H."/>
            <person name="Bennetzen J.L."/>
            <person name="Choi D."/>
        </authorList>
    </citation>
    <scope>NUCLEOTIDE SEQUENCE [LARGE SCALE GENOMIC DNA]</scope>
    <source>
        <strain evidence="7">cv. CM334</strain>
    </source>
</reference>
<dbReference type="GO" id="GO:0046872">
    <property type="term" value="F:metal ion binding"/>
    <property type="evidence" value="ECO:0007669"/>
    <property type="project" value="UniProtKB-KW"/>
</dbReference>
<evidence type="ECO:0000256" key="2">
    <source>
        <dbReference type="ARBA" id="ARBA00022896"/>
    </source>
</evidence>